<evidence type="ECO:0000313" key="2">
    <source>
        <dbReference type="EMBL" id="MCD1296233.1"/>
    </source>
</evidence>
<dbReference type="PANTHER" id="PTHR35983:SF1">
    <property type="entry name" value="UPF0166 PROTEIN TM_0021"/>
    <property type="match status" value="1"/>
</dbReference>
<dbReference type="PANTHER" id="PTHR35983">
    <property type="entry name" value="UPF0166 PROTEIN TM_0021"/>
    <property type="match status" value="1"/>
</dbReference>
<keyword evidence="3" id="KW-1185">Reference proteome</keyword>
<dbReference type="RefSeq" id="WP_230743221.1">
    <property type="nucleotide sequence ID" value="NZ_PGCK01000015.1"/>
</dbReference>
<dbReference type="InterPro" id="IPR011322">
    <property type="entry name" value="N-reg_PII-like_a/b"/>
</dbReference>
<dbReference type="Proteomes" id="UP001320159">
    <property type="component" value="Unassembled WGS sequence"/>
</dbReference>
<evidence type="ECO:0000256" key="1">
    <source>
        <dbReference type="ARBA" id="ARBA00010554"/>
    </source>
</evidence>
<proteinExistence type="inferred from homology"/>
<sequence>MFTEGMLLRIYISETAKINDRPAHKFLVEFFKDRGFPGCTVFRGMMGFGHEKEIRTVDVFRLSLDLPVVIDVVDTEERINEVLPDVEKMIHCGLVITQKVNMMRKYP</sequence>
<accession>A0AAP2W7B1</accession>
<protein>
    <recommendedName>
        <fullName evidence="4">PII-like signaling protein</fullName>
    </recommendedName>
</protein>
<dbReference type="EMBL" id="PGCK01000015">
    <property type="protein sequence ID" value="MCD1296233.1"/>
    <property type="molecule type" value="Genomic_DNA"/>
</dbReference>
<gene>
    <name evidence="2" type="ORF">CUJ83_14620</name>
</gene>
<comment type="similarity">
    <text evidence="1">Belongs to the UPF0166 family.</text>
</comment>
<reference evidence="2 3" key="1">
    <citation type="submission" date="2017-11" db="EMBL/GenBank/DDBJ databases">
        <title>Isolation and Characterization of Family Methanocellaceae Species from Potential Methane Hydrate Area Offshore Southwestern Taiwan.</title>
        <authorList>
            <person name="Zhang W.-L."/>
            <person name="Chen W.-C."/>
            <person name="Lai M.-C."/>
            <person name="Chen S.-C."/>
        </authorList>
    </citation>
    <scope>NUCLEOTIDE SEQUENCE [LARGE SCALE GENOMIC DNA]</scope>
    <source>
        <strain evidence="2 3">CWC-04</strain>
    </source>
</reference>
<dbReference type="InterPro" id="IPR003793">
    <property type="entry name" value="UPF0166"/>
</dbReference>
<evidence type="ECO:0008006" key="4">
    <source>
        <dbReference type="Google" id="ProtNLM"/>
    </source>
</evidence>
<name>A0AAP2W7B1_9EURY</name>
<organism evidence="2 3">
    <name type="scientific">Methanooceanicella nereidis</name>
    <dbReference type="NCBI Taxonomy" id="2052831"/>
    <lineage>
        <taxon>Archaea</taxon>
        <taxon>Methanobacteriati</taxon>
        <taxon>Methanobacteriota</taxon>
        <taxon>Stenosarchaea group</taxon>
        <taxon>Methanomicrobia</taxon>
        <taxon>Methanocellales</taxon>
        <taxon>Methanocellaceae</taxon>
        <taxon>Methanooceanicella</taxon>
    </lineage>
</organism>
<comment type="caution">
    <text evidence="2">The sequence shown here is derived from an EMBL/GenBank/DDBJ whole genome shotgun (WGS) entry which is preliminary data.</text>
</comment>
<dbReference type="SUPFAM" id="SSF54913">
    <property type="entry name" value="GlnB-like"/>
    <property type="match status" value="1"/>
</dbReference>
<evidence type="ECO:0000313" key="3">
    <source>
        <dbReference type="Proteomes" id="UP001320159"/>
    </source>
</evidence>
<dbReference type="InterPro" id="IPR015867">
    <property type="entry name" value="N-reg_PII/ATP_PRibTrfase_C"/>
</dbReference>
<dbReference type="Gene3D" id="3.30.70.120">
    <property type="match status" value="1"/>
</dbReference>
<dbReference type="Pfam" id="PF02641">
    <property type="entry name" value="DUF190"/>
    <property type="match status" value="1"/>
</dbReference>
<dbReference type="AlphaFoldDB" id="A0AAP2W7B1"/>